<dbReference type="HOGENOM" id="CLU_108879_2_1_5"/>
<accession>B9JF25</accession>
<dbReference type="KEGG" id="ara:Arad_4983"/>
<reference evidence="1 2" key="1">
    <citation type="journal article" date="2009" name="J. Bacteriol.">
        <title>Genome sequences of three Agrobacterium biovars help elucidate the evolution of multichromosome genomes in bacteria.</title>
        <authorList>
            <person name="Slater S.C."/>
            <person name="Goldman B.S."/>
            <person name="Goodner B."/>
            <person name="Setubal J.C."/>
            <person name="Farrand S.K."/>
            <person name="Nester E.W."/>
            <person name="Burr T.J."/>
            <person name="Banta L."/>
            <person name="Dickerman A.W."/>
            <person name="Paulsen I."/>
            <person name="Otten L."/>
            <person name="Suen G."/>
            <person name="Welch R."/>
            <person name="Almeida N.F."/>
            <person name="Arnold F."/>
            <person name="Burton O.T."/>
            <person name="Du Z."/>
            <person name="Ewing A."/>
            <person name="Godsy E."/>
            <person name="Heisel S."/>
            <person name="Houmiel K.L."/>
            <person name="Jhaveri J."/>
            <person name="Lu J."/>
            <person name="Miller N.M."/>
            <person name="Norton S."/>
            <person name="Chen Q."/>
            <person name="Phoolcharoen W."/>
            <person name="Ohlin V."/>
            <person name="Ondrusek D."/>
            <person name="Pride N."/>
            <person name="Stricklin S.L."/>
            <person name="Sun J."/>
            <person name="Wheeler C."/>
            <person name="Wilson L."/>
            <person name="Zhu H."/>
            <person name="Wood D.W."/>
        </authorList>
    </citation>
    <scope>NUCLEOTIDE SEQUENCE [LARGE SCALE GENOMIC DNA]</scope>
    <source>
        <strain evidence="2">K84 / ATCC BAA-868</strain>
    </source>
</reference>
<dbReference type="AlphaFoldDB" id="B9JF25"/>
<organism evidence="1 2">
    <name type="scientific">Rhizobium rhizogenes (strain K84 / ATCC BAA-868)</name>
    <name type="common">Agrobacterium radiobacter</name>
    <dbReference type="NCBI Taxonomy" id="311403"/>
    <lineage>
        <taxon>Bacteria</taxon>
        <taxon>Pseudomonadati</taxon>
        <taxon>Pseudomonadota</taxon>
        <taxon>Alphaproteobacteria</taxon>
        <taxon>Hyphomicrobiales</taxon>
        <taxon>Rhizobiaceae</taxon>
        <taxon>Rhizobium/Agrobacterium group</taxon>
        <taxon>Rhizobium</taxon>
    </lineage>
</organism>
<proteinExistence type="predicted"/>
<dbReference type="eggNOG" id="COG1403">
    <property type="taxonomic scope" value="Bacteria"/>
</dbReference>
<evidence type="ECO:0000313" key="2">
    <source>
        <dbReference type="Proteomes" id="UP000001600"/>
    </source>
</evidence>
<dbReference type="STRING" id="311403.Arad_4983"/>
<protein>
    <submittedName>
        <fullName evidence="1">Phage-related protein</fullName>
    </submittedName>
</protein>
<gene>
    <name evidence="1" type="ordered locus">Arad_4983</name>
</gene>
<sequence>MFGVTGFSSMRDRAAGSNSVLATKQDHRSEEAARYRVLYKTARWRRIRHHQLSLSPLCEWCLESETIAEATEVHHATPHRGSEELFWSGPFVSTCKPCHSSRGQLEDHGKVVVRYGPDGWPL</sequence>
<name>B9JF25_RHIR8</name>
<dbReference type="Proteomes" id="UP000001600">
    <property type="component" value="Chromosome 1"/>
</dbReference>
<evidence type="ECO:0000313" key="1">
    <source>
        <dbReference type="EMBL" id="ACM28540.1"/>
    </source>
</evidence>
<dbReference type="EMBL" id="CP000628">
    <property type="protein sequence ID" value="ACM28540.1"/>
    <property type="molecule type" value="Genomic_DNA"/>
</dbReference>